<geneLocation type="plasmid" evidence="2">
    <name>plasmid_153kb</name>
</geneLocation>
<keyword evidence="1" id="KW-0614">Plasmid</keyword>
<dbReference type="HOGENOM" id="CLU_993780_0_0_6"/>
<dbReference type="RefSeq" id="WP_011988533.1">
    <property type="nucleotide sequence ID" value="NC_009705.1"/>
</dbReference>
<evidence type="ECO:0008006" key="3">
    <source>
        <dbReference type="Google" id="ProtNLM"/>
    </source>
</evidence>
<dbReference type="GO" id="GO:0043565">
    <property type="term" value="F:sequence-specific DNA binding"/>
    <property type="evidence" value="ECO:0007669"/>
    <property type="project" value="UniProtKB-ARBA"/>
</dbReference>
<dbReference type="InterPro" id="IPR007337">
    <property type="entry name" value="RelB/DinJ"/>
</dbReference>
<gene>
    <name evidence="1" type="ordered locus">YpsIP31758_B0129</name>
</gene>
<dbReference type="Pfam" id="PF04221">
    <property type="entry name" value="RelB"/>
    <property type="match status" value="1"/>
</dbReference>
<sequence length="280" mass="32139">MATITVRIDDELKQSFDDVLSELRLSQTEVIINTCKYIVQNKKLPFVVIEKLKTPEELRREILDKFNLAYFVIRDLASNQKNNNPIYPNHCRIIISTLRGFTDLFNRFDEAIENAIPRDEYKSLLAACGDALYIANRLDHSVNYSGAEYVLLNELTTYINIAVISFGRVLSIGKDIIRHFQVKLIENNIAIKHWDTFEARLTEALEEGTLFQSAVINLVMTGRKQGIRLRVRDNSQSLDAETLHHALIPFGFSREQAESIINNCQTDIPDSLNKEIQNHD</sequence>
<dbReference type="Gene3D" id="1.10.1220.10">
    <property type="entry name" value="Met repressor-like"/>
    <property type="match status" value="1"/>
</dbReference>
<evidence type="ECO:0000313" key="1">
    <source>
        <dbReference type="EMBL" id="ABS45689.1"/>
    </source>
</evidence>
<reference evidence="1 2" key="1">
    <citation type="journal article" date="2007" name="PLoS Genet.">
        <title>The complete genome sequence of Yersinia pseudotuberculosis IP31758, the causative agent of Far East scarlet-like fever.</title>
        <authorList>
            <person name="Eppinger M."/>
            <person name="Rosovitz M.J."/>
            <person name="Fricke W.F."/>
            <person name="Rasko D.A."/>
            <person name="Kokorina G."/>
            <person name="Fayolle C."/>
            <person name="Lindler L.E."/>
            <person name="Carniel E."/>
            <person name="Ravel J."/>
        </authorList>
    </citation>
    <scope>NUCLEOTIDE SEQUENCE [LARGE SCALE GENOMIC DNA]</scope>
    <source>
        <strain evidence="1 2">IP 31758</strain>
        <plasmid evidence="2">Plasmid plasmid_153kb</plasmid>
    </source>
</reference>
<dbReference type="Proteomes" id="UP000002412">
    <property type="component" value="Plasmid p_153kb"/>
</dbReference>
<accession>A0A0U1QTI0</accession>
<dbReference type="EMBL" id="CP000719">
    <property type="protein sequence ID" value="ABS45689.1"/>
    <property type="molecule type" value="Genomic_DNA"/>
</dbReference>
<dbReference type="InterPro" id="IPR013321">
    <property type="entry name" value="Arc_rbn_hlx_hlx"/>
</dbReference>
<protein>
    <recommendedName>
        <fullName evidence="3">Addiction module antitoxin, RelB/DinJ family</fullName>
    </recommendedName>
</protein>
<name>A0A0U1QTI0_YERP3</name>
<proteinExistence type="predicted"/>
<dbReference type="AlphaFoldDB" id="A0A0U1QTI0"/>
<evidence type="ECO:0000313" key="2">
    <source>
        <dbReference type="Proteomes" id="UP000002412"/>
    </source>
</evidence>
<dbReference type="KEGG" id="ypi:YpsIP31758_B0129"/>
<organism evidence="1 2">
    <name type="scientific">Yersinia pseudotuberculosis serotype O:1b (strain IP 31758)</name>
    <dbReference type="NCBI Taxonomy" id="349747"/>
    <lineage>
        <taxon>Bacteria</taxon>
        <taxon>Pseudomonadati</taxon>
        <taxon>Pseudomonadota</taxon>
        <taxon>Gammaproteobacteria</taxon>
        <taxon>Enterobacterales</taxon>
        <taxon>Yersiniaceae</taxon>
        <taxon>Yersinia</taxon>
    </lineage>
</organism>
<dbReference type="GO" id="GO:0006355">
    <property type="term" value="P:regulation of DNA-templated transcription"/>
    <property type="evidence" value="ECO:0007669"/>
    <property type="project" value="InterPro"/>
</dbReference>